<keyword evidence="3" id="KW-0560">Oxidoreductase</keyword>
<proteinExistence type="inferred from homology"/>
<evidence type="ECO:0000256" key="3">
    <source>
        <dbReference type="ARBA" id="ARBA00023002"/>
    </source>
</evidence>
<feature type="region of interest" description="Disordered" evidence="4">
    <location>
        <begin position="155"/>
        <end position="176"/>
    </location>
</feature>
<name>A0AAN7GV09_9PEZI</name>
<organism evidence="6 7">
    <name type="scientific">Podospora fimiseda</name>
    <dbReference type="NCBI Taxonomy" id="252190"/>
    <lineage>
        <taxon>Eukaryota</taxon>
        <taxon>Fungi</taxon>
        <taxon>Dikarya</taxon>
        <taxon>Ascomycota</taxon>
        <taxon>Pezizomycotina</taxon>
        <taxon>Sordariomycetes</taxon>
        <taxon>Sordariomycetidae</taxon>
        <taxon>Sordariales</taxon>
        <taxon>Podosporaceae</taxon>
        <taxon>Podospora</taxon>
    </lineage>
</organism>
<comment type="similarity">
    <text evidence="1">Belongs to the NmrA-type oxidoreductase family. Isoflavone reductase subfamily.</text>
</comment>
<keyword evidence="2" id="KW-0521">NADP</keyword>
<evidence type="ECO:0000256" key="1">
    <source>
        <dbReference type="ARBA" id="ARBA00005725"/>
    </source>
</evidence>
<protein>
    <recommendedName>
        <fullName evidence="5">NmrA-like domain-containing protein</fullName>
    </recommendedName>
</protein>
<dbReference type="Gene3D" id="3.40.50.720">
    <property type="entry name" value="NAD(P)-binding Rossmann-like Domain"/>
    <property type="match status" value="1"/>
</dbReference>
<gene>
    <name evidence="6" type="ORF">QBC38DRAFT_537771</name>
</gene>
<accession>A0AAN7GV09</accession>
<evidence type="ECO:0000313" key="7">
    <source>
        <dbReference type="Proteomes" id="UP001301958"/>
    </source>
</evidence>
<reference evidence="6" key="1">
    <citation type="journal article" date="2023" name="Mol. Phylogenet. Evol.">
        <title>Genome-scale phylogeny and comparative genomics of the fungal order Sordariales.</title>
        <authorList>
            <person name="Hensen N."/>
            <person name="Bonometti L."/>
            <person name="Westerberg I."/>
            <person name="Brannstrom I.O."/>
            <person name="Guillou S."/>
            <person name="Cros-Aarteil S."/>
            <person name="Calhoun S."/>
            <person name="Haridas S."/>
            <person name="Kuo A."/>
            <person name="Mondo S."/>
            <person name="Pangilinan J."/>
            <person name="Riley R."/>
            <person name="LaButti K."/>
            <person name="Andreopoulos B."/>
            <person name="Lipzen A."/>
            <person name="Chen C."/>
            <person name="Yan M."/>
            <person name="Daum C."/>
            <person name="Ng V."/>
            <person name="Clum A."/>
            <person name="Steindorff A."/>
            <person name="Ohm R.A."/>
            <person name="Martin F."/>
            <person name="Silar P."/>
            <person name="Natvig D.O."/>
            <person name="Lalanne C."/>
            <person name="Gautier V."/>
            <person name="Ament-Velasquez S.L."/>
            <person name="Kruys A."/>
            <person name="Hutchinson M.I."/>
            <person name="Powell A.J."/>
            <person name="Barry K."/>
            <person name="Miller A.N."/>
            <person name="Grigoriev I.V."/>
            <person name="Debuchy R."/>
            <person name="Gladieux P."/>
            <person name="Hiltunen Thoren M."/>
            <person name="Johannesson H."/>
        </authorList>
    </citation>
    <scope>NUCLEOTIDE SEQUENCE</scope>
    <source>
        <strain evidence="6">CBS 990.96</strain>
    </source>
</reference>
<dbReference type="AlphaFoldDB" id="A0AAN7GV09"/>
<dbReference type="InterPro" id="IPR036291">
    <property type="entry name" value="NAD(P)-bd_dom_sf"/>
</dbReference>
<evidence type="ECO:0000256" key="2">
    <source>
        <dbReference type="ARBA" id="ARBA00022857"/>
    </source>
</evidence>
<evidence type="ECO:0000313" key="6">
    <source>
        <dbReference type="EMBL" id="KAK4225467.1"/>
    </source>
</evidence>
<feature type="domain" description="NmrA-like" evidence="5">
    <location>
        <begin position="4"/>
        <end position="265"/>
    </location>
</feature>
<reference evidence="6" key="2">
    <citation type="submission" date="2023-05" db="EMBL/GenBank/DDBJ databases">
        <authorList>
            <consortium name="Lawrence Berkeley National Laboratory"/>
            <person name="Steindorff A."/>
            <person name="Hensen N."/>
            <person name="Bonometti L."/>
            <person name="Westerberg I."/>
            <person name="Brannstrom I.O."/>
            <person name="Guillou S."/>
            <person name="Cros-Aarteil S."/>
            <person name="Calhoun S."/>
            <person name="Haridas S."/>
            <person name="Kuo A."/>
            <person name="Mondo S."/>
            <person name="Pangilinan J."/>
            <person name="Riley R."/>
            <person name="Labutti K."/>
            <person name="Andreopoulos B."/>
            <person name="Lipzen A."/>
            <person name="Chen C."/>
            <person name="Yanf M."/>
            <person name="Daum C."/>
            <person name="Ng V."/>
            <person name="Clum A."/>
            <person name="Ohm R."/>
            <person name="Martin F."/>
            <person name="Silar P."/>
            <person name="Natvig D."/>
            <person name="Lalanne C."/>
            <person name="Gautier V."/>
            <person name="Ament-Velasquez S.L."/>
            <person name="Kruys A."/>
            <person name="Hutchinson M.I."/>
            <person name="Powell A.J."/>
            <person name="Barry K."/>
            <person name="Miller A.N."/>
            <person name="Grigoriev I.V."/>
            <person name="Debuchy R."/>
            <person name="Gladieux P."/>
            <person name="Thoren M.H."/>
            <person name="Johannesson H."/>
        </authorList>
    </citation>
    <scope>NUCLEOTIDE SEQUENCE</scope>
    <source>
        <strain evidence="6">CBS 990.96</strain>
    </source>
</reference>
<dbReference type="GO" id="GO:0016491">
    <property type="term" value="F:oxidoreductase activity"/>
    <property type="evidence" value="ECO:0007669"/>
    <property type="project" value="UniProtKB-KW"/>
</dbReference>
<dbReference type="Pfam" id="PF05368">
    <property type="entry name" value="NmrA"/>
    <property type="match status" value="1"/>
</dbReference>
<dbReference type="Proteomes" id="UP001301958">
    <property type="component" value="Unassembled WGS sequence"/>
</dbReference>
<keyword evidence="7" id="KW-1185">Reference proteome</keyword>
<dbReference type="PANTHER" id="PTHR47706:SF4">
    <property type="entry name" value="NMRA-LIKE DOMAIN-CONTAINING PROTEIN"/>
    <property type="match status" value="1"/>
</dbReference>
<evidence type="ECO:0000259" key="5">
    <source>
        <dbReference type="Pfam" id="PF05368"/>
    </source>
</evidence>
<evidence type="ECO:0000256" key="4">
    <source>
        <dbReference type="SAM" id="MobiDB-lite"/>
    </source>
</evidence>
<comment type="caution">
    <text evidence="6">The sequence shown here is derived from an EMBL/GenBank/DDBJ whole genome shotgun (WGS) entry which is preliminary data.</text>
</comment>
<dbReference type="InterPro" id="IPR051609">
    <property type="entry name" value="NmrA/Isoflavone_reductase-like"/>
</dbReference>
<dbReference type="InterPro" id="IPR008030">
    <property type="entry name" value="NmrA-like"/>
</dbReference>
<sequence length="348" mass="38532">MVNIAVAGGTGELAREVIDAILSSPNKHSILILTRSLPTSKTNPHNLPFEQVDYSDVQVLTHIFLANKIHTVLSFIQVLHDPENISQKNLVEACVKAGVGRFAPSEYGGITTPTSVLPGWQSKHLFSTYLTTLPSSQNLQSTLFHPSLLTNYLSPESSPFPTSQSSSPHSTPFQSHHITPLQTPFLNWKTHSALQIANHDPYITFTTAYDLARVVAYAIEYGGAWPEVGGIQGCRLRLSELVEIAERVTGKKFHVEKVTLDDLKQGKWTPTWQPGLSHPIVSSSQQDPETIQTILKQVMIGILLTSIEGGWDVSDKWNQIIEKENKNFKFTGVEEFLRGVLLTESSQV</sequence>
<dbReference type="PANTHER" id="PTHR47706">
    <property type="entry name" value="NMRA-LIKE FAMILY PROTEIN"/>
    <property type="match status" value="1"/>
</dbReference>
<dbReference type="EMBL" id="MU865366">
    <property type="protein sequence ID" value="KAK4225467.1"/>
    <property type="molecule type" value="Genomic_DNA"/>
</dbReference>
<dbReference type="SUPFAM" id="SSF51735">
    <property type="entry name" value="NAD(P)-binding Rossmann-fold domains"/>
    <property type="match status" value="1"/>
</dbReference>